<reference evidence="6" key="1">
    <citation type="submission" date="2015-09" db="EMBL/GenBank/DDBJ databases">
        <authorList>
            <consortium name="Pathogen Informatics"/>
        </authorList>
    </citation>
    <scope>NUCLEOTIDE SEQUENCE [LARGE SCALE GENOMIC DNA]</scope>
    <source>
        <strain evidence="6">Lake Konstanz</strain>
    </source>
</reference>
<dbReference type="Pfam" id="PF05186">
    <property type="entry name" value="Dpy-30"/>
    <property type="match status" value="1"/>
</dbReference>
<evidence type="ECO:0000313" key="5">
    <source>
        <dbReference type="EMBL" id="CUG82063.1"/>
    </source>
</evidence>
<dbReference type="Proteomes" id="UP000051952">
    <property type="component" value="Unassembled WGS sequence"/>
</dbReference>
<evidence type="ECO:0000256" key="2">
    <source>
        <dbReference type="ARBA" id="ARBA00010849"/>
    </source>
</evidence>
<evidence type="ECO:0000256" key="3">
    <source>
        <dbReference type="ARBA" id="ARBA00023242"/>
    </source>
</evidence>
<evidence type="ECO:0000256" key="1">
    <source>
        <dbReference type="ARBA" id="ARBA00004123"/>
    </source>
</evidence>
<name>A0A0S4J5E4_BODSA</name>
<dbReference type="VEuPathDB" id="TriTrypDB:BSAL_86930"/>
<gene>
    <name evidence="5" type="ORF">BSAL_86930</name>
</gene>
<dbReference type="GO" id="GO:0005634">
    <property type="term" value="C:nucleus"/>
    <property type="evidence" value="ECO:0007669"/>
    <property type="project" value="UniProtKB-SubCell"/>
</dbReference>
<dbReference type="Gene3D" id="1.20.890.10">
    <property type="entry name" value="cAMP-dependent protein kinase regulatory subunit, dimerization-anchoring domain"/>
    <property type="match status" value="1"/>
</dbReference>
<comment type="subcellular location">
    <subcellularLocation>
        <location evidence="1">Nucleus</location>
    </subcellularLocation>
</comment>
<dbReference type="EMBL" id="CYKH01001075">
    <property type="protein sequence ID" value="CUG82063.1"/>
    <property type="molecule type" value="Genomic_DNA"/>
</dbReference>
<evidence type="ECO:0000256" key="4">
    <source>
        <dbReference type="SAM" id="MobiDB-lite"/>
    </source>
</evidence>
<comment type="similarity">
    <text evidence="2">Belongs to the dpy-30 family.</text>
</comment>
<feature type="compositionally biased region" description="Low complexity" evidence="4">
    <location>
        <begin position="117"/>
        <end position="134"/>
    </location>
</feature>
<sequence>MTTSDFPELDEVLAHQKLFEAPASLPVHALPDRQYLEQAILPLLLHGLEATARQRPNDPLEFLAAYLCSNNPQRADPLPEMPHPMLYGAGFATVTALEVLKASQAAAAQRTEISGEAAALSSPAPSPSAPASKK</sequence>
<evidence type="ECO:0000313" key="6">
    <source>
        <dbReference type="Proteomes" id="UP000051952"/>
    </source>
</evidence>
<dbReference type="AlphaFoldDB" id="A0A0S4J5E4"/>
<protein>
    <recommendedName>
        <fullName evidence="7">Dpy-30 motif protein</fullName>
    </recommendedName>
</protein>
<dbReference type="CDD" id="cd22965">
    <property type="entry name" value="DD_DPY30_SDC1"/>
    <property type="match status" value="1"/>
</dbReference>
<keyword evidence="3" id="KW-0539">Nucleus</keyword>
<feature type="region of interest" description="Disordered" evidence="4">
    <location>
        <begin position="111"/>
        <end position="134"/>
    </location>
</feature>
<dbReference type="InterPro" id="IPR007858">
    <property type="entry name" value="Dpy-30_motif"/>
</dbReference>
<organism evidence="5 6">
    <name type="scientific">Bodo saltans</name>
    <name type="common">Flagellated protozoan</name>
    <dbReference type="NCBI Taxonomy" id="75058"/>
    <lineage>
        <taxon>Eukaryota</taxon>
        <taxon>Discoba</taxon>
        <taxon>Euglenozoa</taxon>
        <taxon>Kinetoplastea</taxon>
        <taxon>Metakinetoplastina</taxon>
        <taxon>Eubodonida</taxon>
        <taxon>Bodonidae</taxon>
        <taxon>Bodo</taxon>
    </lineage>
</organism>
<accession>A0A0S4J5E4</accession>
<dbReference type="InterPro" id="IPR049629">
    <property type="entry name" value="DPY30_SDC1_DD"/>
</dbReference>
<dbReference type="OrthoDB" id="263203at2759"/>
<keyword evidence="6" id="KW-1185">Reference proteome</keyword>
<proteinExistence type="inferred from homology"/>
<evidence type="ECO:0008006" key="7">
    <source>
        <dbReference type="Google" id="ProtNLM"/>
    </source>
</evidence>